<keyword evidence="13" id="KW-1185">Reference proteome</keyword>
<evidence type="ECO:0000256" key="7">
    <source>
        <dbReference type="ARBA" id="ARBA00023212"/>
    </source>
</evidence>
<dbReference type="GO" id="GO:0044782">
    <property type="term" value="P:cilium organization"/>
    <property type="evidence" value="ECO:0007669"/>
    <property type="project" value="TreeGrafter"/>
</dbReference>
<dbReference type="SMART" id="SM00015">
    <property type="entry name" value="IQ"/>
    <property type="match status" value="1"/>
</dbReference>
<dbReference type="PANTHER" id="PTHR14871">
    <property type="entry name" value="DYNEIN REGULATORY COMPLEX PROTEIN 9"/>
    <property type="match status" value="1"/>
</dbReference>
<evidence type="ECO:0000313" key="13">
    <source>
        <dbReference type="Proteomes" id="UP000494106"/>
    </source>
</evidence>
<evidence type="ECO:0000313" key="11">
    <source>
        <dbReference type="EMBL" id="CAB3245004.1"/>
    </source>
</evidence>
<dbReference type="CDD" id="cd23766">
    <property type="entry name" value="IQCG"/>
    <property type="match status" value="1"/>
</dbReference>
<evidence type="ECO:0000256" key="2">
    <source>
        <dbReference type="ARBA" id="ARBA00008222"/>
    </source>
</evidence>
<dbReference type="InterPro" id="IPR000048">
    <property type="entry name" value="IQ_motif_EF-hand-BS"/>
</dbReference>
<evidence type="ECO:0000313" key="12">
    <source>
        <dbReference type="EMBL" id="CAB3260472.1"/>
    </source>
</evidence>
<dbReference type="Pfam" id="PF00612">
    <property type="entry name" value="IQ"/>
    <property type="match status" value="1"/>
</dbReference>
<dbReference type="InterPro" id="IPR042618">
    <property type="entry name" value="IQCG"/>
</dbReference>
<keyword evidence="8" id="KW-0966">Cell projection</keyword>
<protein>
    <recommendedName>
        <fullName evidence="3">Dynein regulatory complex protein 9</fullName>
    </recommendedName>
    <alternativeName>
        <fullName evidence="9">IQ domain-containing protein G</fullName>
    </alternativeName>
</protein>
<comment type="subcellular location">
    <subcellularLocation>
        <location evidence="1">Cytoplasm</location>
        <location evidence="1">Cytoskeleton</location>
        <location evidence="1">Flagellum axoneme</location>
    </subcellularLocation>
</comment>
<dbReference type="EMBL" id="CADEBD010000857">
    <property type="protein sequence ID" value="CAB3260472.1"/>
    <property type="molecule type" value="Genomic_DNA"/>
</dbReference>
<comment type="similarity">
    <text evidence="2">Belongs to the DRC9 family.</text>
</comment>
<evidence type="ECO:0000256" key="3">
    <source>
        <dbReference type="ARBA" id="ARBA00013738"/>
    </source>
</evidence>
<evidence type="ECO:0000256" key="8">
    <source>
        <dbReference type="ARBA" id="ARBA00023273"/>
    </source>
</evidence>
<organism evidence="12 14">
    <name type="scientific">Arctia plantaginis</name>
    <name type="common">Wood tiger moth</name>
    <name type="synonym">Phalaena plantaginis</name>
    <dbReference type="NCBI Taxonomy" id="874455"/>
    <lineage>
        <taxon>Eukaryota</taxon>
        <taxon>Metazoa</taxon>
        <taxon>Ecdysozoa</taxon>
        <taxon>Arthropoda</taxon>
        <taxon>Hexapoda</taxon>
        <taxon>Insecta</taxon>
        <taxon>Pterygota</taxon>
        <taxon>Neoptera</taxon>
        <taxon>Endopterygota</taxon>
        <taxon>Lepidoptera</taxon>
        <taxon>Glossata</taxon>
        <taxon>Ditrysia</taxon>
        <taxon>Noctuoidea</taxon>
        <taxon>Erebidae</taxon>
        <taxon>Arctiinae</taxon>
        <taxon>Arctia</taxon>
    </lineage>
</organism>
<gene>
    <name evidence="11" type="ORF">APLA_LOCUS10258</name>
    <name evidence="12" type="ORF">APLA_LOCUS16977</name>
</gene>
<keyword evidence="5" id="KW-0282">Flagellum</keyword>
<dbReference type="PROSITE" id="PS50096">
    <property type="entry name" value="IQ"/>
    <property type="match status" value="1"/>
</dbReference>
<dbReference type="Proteomes" id="UP000494106">
    <property type="component" value="Unassembled WGS sequence"/>
</dbReference>
<keyword evidence="6" id="KW-0969">Cilium</keyword>
<name>A0A8S1BQ20_ARCPL</name>
<evidence type="ECO:0000256" key="6">
    <source>
        <dbReference type="ARBA" id="ARBA00023069"/>
    </source>
</evidence>
<dbReference type="PANTHER" id="PTHR14871:SF1">
    <property type="entry name" value="DYNEIN REGULATORY COMPLEX PROTEIN 9"/>
    <property type="match status" value="1"/>
</dbReference>
<evidence type="ECO:0000256" key="9">
    <source>
        <dbReference type="ARBA" id="ARBA00032183"/>
    </source>
</evidence>
<accession>A0A8S1BQ20</accession>
<keyword evidence="4" id="KW-0963">Cytoplasm</keyword>
<dbReference type="EMBL" id="CADEBC010000522">
    <property type="protein sequence ID" value="CAB3245004.1"/>
    <property type="molecule type" value="Genomic_DNA"/>
</dbReference>
<dbReference type="AlphaFoldDB" id="A0A8S1BQ20"/>
<dbReference type="OrthoDB" id="76265at2759"/>
<reference evidence="13 14" key="1">
    <citation type="submission" date="2020-04" db="EMBL/GenBank/DDBJ databases">
        <authorList>
            <person name="Wallbank WR R."/>
            <person name="Pardo Diaz C."/>
            <person name="Kozak K."/>
            <person name="Martin S."/>
            <person name="Jiggins C."/>
            <person name="Moest M."/>
            <person name="Warren A I."/>
            <person name="Byers J.R.P. K."/>
            <person name="Montejo-Kovacevich G."/>
            <person name="Yen C E."/>
        </authorList>
    </citation>
    <scope>NUCLEOTIDE SEQUENCE [LARGE SCALE GENOMIC DNA]</scope>
</reference>
<evidence type="ECO:0000313" key="14">
    <source>
        <dbReference type="Proteomes" id="UP000494256"/>
    </source>
</evidence>
<keyword evidence="10" id="KW-0175">Coiled coil</keyword>
<keyword evidence="7" id="KW-0206">Cytoskeleton</keyword>
<dbReference type="Proteomes" id="UP000494256">
    <property type="component" value="Unassembled WGS sequence"/>
</dbReference>
<dbReference type="GO" id="GO:0031514">
    <property type="term" value="C:motile cilium"/>
    <property type="evidence" value="ECO:0007669"/>
    <property type="project" value="TreeGrafter"/>
</dbReference>
<proteinExistence type="inferred from homology"/>
<feature type="coiled-coil region" evidence="10">
    <location>
        <begin position="293"/>
        <end position="341"/>
    </location>
</feature>
<evidence type="ECO:0000256" key="10">
    <source>
        <dbReference type="SAM" id="Coils"/>
    </source>
</evidence>
<evidence type="ECO:0000256" key="5">
    <source>
        <dbReference type="ARBA" id="ARBA00022846"/>
    </source>
</evidence>
<comment type="caution">
    <text evidence="12">The sequence shown here is derived from an EMBL/GenBank/DDBJ whole genome shotgun (WGS) entry which is preliminary data.</text>
</comment>
<evidence type="ECO:0000256" key="1">
    <source>
        <dbReference type="ARBA" id="ARBA00004611"/>
    </source>
</evidence>
<dbReference type="GO" id="GO:0005737">
    <property type="term" value="C:cytoplasm"/>
    <property type="evidence" value="ECO:0007669"/>
    <property type="project" value="TreeGrafter"/>
</dbReference>
<sequence length="400" mass="47380">MSLDTHCNQSKNVCLSLFHEDDNDGGPRLTRELSLRLLTAPNLHSATSRTSNSVATSKTCMDSATHIHLFATIIEDILIQLRILGECNNEMHFYKTQFVMQGLLEEKFGVESFDHQDELLEIDPKNLENDVYKLRKHAADRNTCITVLTHTYLGLTKYGTFEALVNYRQDAEDRMDHFLFLIDEEARNKEMRRSLRRQVRQQRIRIKSCIYETNQIVDELISRLEDETVKRSTQERYTEKWESSRTEQNNKRIQDKEASFSSTITKYQNKADDEQRVHSEVENIINITVYETLRKIEECMSKYDKDMEDLEVKITTMRLNYEKQVEKRIELEQKLAEHDVEMKNFIQFKVEREKVRAYQRKMANAAIIVQAWWRGLLVRLELGPFKPSLQKKKRNKKKKK</sequence>
<evidence type="ECO:0000256" key="4">
    <source>
        <dbReference type="ARBA" id="ARBA00022490"/>
    </source>
</evidence>